<protein>
    <submittedName>
        <fullName evidence="2">Uncharacterized protein</fullName>
    </submittedName>
</protein>
<comment type="caution">
    <text evidence="2">The sequence shown here is derived from an EMBL/GenBank/DDBJ whole genome shotgun (WGS) entry which is preliminary data.</text>
</comment>
<keyword evidence="3" id="KW-1185">Reference proteome</keyword>
<evidence type="ECO:0000313" key="2">
    <source>
        <dbReference type="EMBL" id="KAH8008736.1"/>
    </source>
</evidence>
<sequence length="209" mass="22695">MLSASKGGLFNNIWLHEFMFEVLEYVLPPDFKRHLTYFSWSPRSYDDLQGAMLHFYGNRHHPCPSSYTAASASSPFETRPPSQPVHPTSPPATTGHTGDGDHPSAPIDPQFGEACSPAVHSSCIQRASFATSLNYGFDAGCYPVHLEFVAETFSAAHSALGNSTTPAKPAHSPAECMPVSTPVEAHNTTKQDSNPTVRDSTSRHLSSTY</sequence>
<dbReference type="Proteomes" id="UP000821866">
    <property type="component" value="Chromosome 9"/>
</dbReference>
<accession>A0A9J6D3V3</accession>
<proteinExistence type="predicted"/>
<reference evidence="2" key="1">
    <citation type="journal article" date="2020" name="Cell">
        <title>Large-Scale Comparative Analyses of Tick Genomes Elucidate Their Genetic Diversity and Vector Capacities.</title>
        <authorList>
            <consortium name="Tick Genome and Microbiome Consortium (TIGMIC)"/>
            <person name="Jia N."/>
            <person name="Wang J."/>
            <person name="Shi W."/>
            <person name="Du L."/>
            <person name="Sun Y."/>
            <person name="Zhan W."/>
            <person name="Jiang J.F."/>
            <person name="Wang Q."/>
            <person name="Zhang B."/>
            <person name="Ji P."/>
            <person name="Bell-Sakyi L."/>
            <person name="Cui X.M."/>
            <person name="Yuan T.T."/>
            <person name="Jiang B.G."/>
            <person name="Yang W.F."/>
            <person name="Lam T.T."/>
            <person name="Chang Q.C."/>
            <person name="Ding S.J."/>
            <person name="Wang X.J."/>
            <person name="Zhu J.G."/>
            <person name="Ruan X.D."/>
            <person name="Zhao L."/>
            <person name="Wei J.T."/>
            <person name="Ye R.Z."/>
            <person name="Que T.C."/>
            <person name="Du C.H."/>
            <person name="Zhou Y.H."/>
            <person name="Cheng J.X."/>
            <person name="Dai P.F."/>
            <person name="Guo W.B."/>
            <person name="Han X.H."/>
            <person name="Huang E.J."/>
            <person name="Li L.F."/>
            <person name="Wei W."/>
            <person name="Gao Y.C."/>
            <person name="Liu J.Z."/>
            <person name="Shao H.Z."/>
            <person name="Wang X."/>
            <person name="Wang C.C."/>
            <person name="Yang T.C."/>
            <person name="Huo Q.B."/>
            <person name="Li W."/>
            <person name="Chen H.Y."/>
            <person name="Chen S.E."/>
            <person name="Zhou L.G."/>
            <person name="Ni X.B."/>
            <person name="Tian J.H."/>
            <person name="Sheng Y."/>
            <person name="Liu T."/>
            <person name="Pan Y.S."/>
            <person name="Xia L.Y."/>
            <person name="Li J."/>
            <person name="Zhao F."/>
            <person name="Cao W.C."/>
        </authorList>
    </citation>
    <scope>NUCLEOTIDE SEQUENCE</scope>
    <source>
        <strain evidence="2">Rmic-2018</strain>
    </source>
</reference>
<gene>
    <name evidence="2" type="ORF">HPB51_003383</name>
</gene>
<dbReference type="AlphaFoldDB" id="A0A9J6D3V3"/>
<feature type="compositionally biased region" description="Pro residues" evidence="1">
    <location>
        <begin position="81"/>
        <end position="90"/>
    </location>
</feature>
<evidence type="ECO:0000313" key="3">
    <source>
        <dbReference type="Proteomes" id="UP000821866"/>
    </source>
</evidence>
<feature type="compositionally biased region" description="Polar residues" evidence="1">
    <location>
        <begin position="186"/>
        <end position="209"/>
    </location>
</feature>
<dbReference type="EMBL" id="JABSTU010000011">
    <property type="protein sequence ID" value="KAH8008736.1"/>
    <property type="molecule type" value="Genomic_DNA"/>
</dbReference>
<feature type="region of interest" description="Disordered" evidence="1">
    <location>
        <begin position="160"/>
        <end position="209"/>
    </location>
</feature>
<evidence type="ECO:0000256" key="1">
    <source>
        <dbReference type="SAM" id="MobiDB-lite"/>
    </source>
</evidence>
<organism evidence="2 3">
    <name type="scientific">Rhipicephalus microplus</name>
    <name type="common">Cattle tick</name>
    <name type="synonym">Boophilus microplus</name>
    <dbReference type="NCBI Taxonomy" id="6941"/>
    <lineage>
        <taxon>Eukaryota</taxon>
        <taxon>Metazoa</taxon>
        <taxon>Ecdysozoa</taxon>
        <taxon>Arthropoda</taxon>
        <taxon>Chelicerata</taxon>
        <taxon>Arachnida</taxon>
        <taxon>Acari</taxon>
        <taxon>Parasitiformes</taxon>
        <taxon>Ixodida</taxon>
        <taxon>Ixodoidea</taxon>
        <taxon>Ixodidae</taxon>
        <taxon>Rhipicephalinae</taxon>
        <taxon>Rhipicephalus</taxon>
        <taxon>Boophilus</taxon>
    </lineage>
</organism>
<name>A0A9J6D3V3_RHIMP</name>
<feature type="region of interest" description="Disordered" evidence="1">
    <location>
        <begin position="67"/>
        <end position="111"/>
    </location>
</feature>
<reference evidence="2" key="2">
    <citation type="submission" date="2021-09" db="EMBL/GenBank/DDBJ databases">
        <authorList>
            <person name="Jia N."/>
            <person name="Wang J."/>
            <person name="Shi W."/>
            <person name="Du L."/>
            <person name="Sun Y."/>
            <person name="Zhan W."/>
            <person name="Jiang J."/>
            <person name="Wang Q."/>
            <person name="Zhang B."/>
            <person name="Ji P."/>
            <person name="Sakyi L.B."/>
            <person name="Cui X."/>
            <person name="Yuan T."/>
            <person name="Jiang B."/>
            <person name="Yang W."/>
            <person name="Lam T.T.-Y."/>
            <person name="Chang Q."/>
            <person name="Ding S."/>
            <person name="Wang X."/>
            <person name="Zhu J."/>
            <person name="Ruan X."/>
            <person name="Zhao L."/>
            <person name="Wei J."/>
            <person name="Que T."/>
            <person name="Du C."/>
            <person name="Cheng J."/>
            <person name="Dai P."/>
            <person name="Han X."/>
            <person name="Huang E."/>
            <person name="Gao Y."/>
            <person name="Liu J."/>
            <person name="Shao H."/>
            <person name="Ye R."/>
            <person name="Li L."/>
            <person name="Wei W."/>
            <person name="Wang X."/>
            <person name="Wang C."/>
            <person name="Huo Q."/>
            <person name="Li W."/>
            <person name="Guo W."/>
            <person name="Chen H."/>
            <person name="Chen S."/>
            <person name="Zhou L."/>
            <person name="Zhou L."/>
            <person name="Ni X."/>
            <person name="Tian J."/>
            <person name="Zhou Y."/>
            <person name="Sheng Y."/>
            <person name="Liu T."/>
            <person name="Pan Y."/>
            <person name="Xia L."/>
            <person name="Li J."/>
            <person name="Zhao F."/>
            <person name="Cao W."/>
        </authorList>
    </citation>
    <scope>NUCLEOTIDE SEQUENCE</scope>
    <source>
        <strain evidence="2">Rmic-2018</strain>
        <tissue evidence="2">Larvae</tissue>
    </source>
</reference>